<evidence type="ECO:0000313" key="2">
    <source>
        <dbReference type="EMBL" id="OPJ63975.1"/>
    </source>
</evidence>
<sequence length="270" mass="32262">MGKYEVFDDKGILTERNANNPDNFDARICCFGSFQVYNNIDTYPLKWRTSKSKEMFAYFFQNRNKHVYKWKICQALWPEMEDDKVNVHLHTTIYKMKKTLSLANIKVNVKYINGYYIMNLPHYYSDIEEFEKILDSGIEITEDNIQGYKSVVDIYTDNYMEENNYIWSLSTKEIYLRKFTELCLSLIKFYVKRGFYNDAINLNKKLLKSIPLDENAHEILLDLYARKQDRTSFVNHYNHLRTLLKNELDIEPNESITSLYLMIINEKINA</sequence>
<dbReference type="OrthoDB" id="3190595at2"/>
<dbReference type="SUPFAM" id="SSF48452">
    <property type="entry name" value="TPR-like"/>
    <property type="match status" value="1"/>
</dbReference>
<keyword evidence="3" id="KW-1185">Reference proteome</keyword>
<dbReference type="Pfam" id="PF03704">
    <property type="entry name" value="BTAD"/>
    <property type="match status" value="1"/>
</dbReference>
<dbReference type="InterPro" id="IPR016032">
    <property type="entry name" value="Sig_transdc_resp-reg_C-effctor"/>
</dbReference>
<accession>A0A1V4IW04</accession>
<organism evidence="2 3">
    <name type="scientific">Clostridium oryzae</name>
    <dbReference type="NCBI Taxonomy" id="1450648"/>
    <lineage>
        <taxon>Bacteria</taxon>
        <taxon>Bacillati</taxon>
        <taxon>Bacillota</taxon>
        <taxon>Clostridia</taxon>
        <taxon>Eubacteriales</taxon>
        <taxon>Clostridiaceae</taxon>
        <taxon>Clostridium</taxon>
    </lineage>
</organism>
<dbReference type="AlphaFoldDB" id="A0A1V4IW04"/>
<dbReference type="Gene3D" id="1.25.40.10">
    <property type="entry name" value="Tetratricopeptide repeat domain"/>
    <property type="match status" value="1"/>
</dbReference>
<dbReference type="PANTHER" id="PTHR35807:SF2">
    <property type="entry name" value="TRANSCRIPTIONAL ACTIVATOR DOMAIN"/>
    <property type="match status" value="1"/>
</dbReference>
<dbReference type="Gene3D" id="1.10.10.10">
    <property type="entry name" value="Winged helix-like DNA-binding domain superfamily/Winged helix DNA-binding domain"/>
    <property type="match status" value="1"/>
</dbReference>
<dbReference type="STRING" id="1450648.CLORY_08470"/>
<dbReference type="GO" id="GO:0006355">
    <property type="term" value="P:regulation of DNA-templated transcription"/>
    <property type="evidence" value="ECO:0007669"/>
    <property type="project" value="InterPro"/>
</dbReference>
<name>A0A1V4IW04_9CLOT</name>
<protein>
    <submittedName>
        <fullName evidence="2">Transcriptional regulatory protein MoaR1</fullName>
    </submittedName>
</protein>
<dbReference type="GO" id="GO:0003677">
    <property type="term" value="F:DNA binding"/>
    <property type="evidence" value="ECO:0007669"/>
    <property type="project" value="InterPro"/>
</dbReference>
<dbReference type="Proteomes" id="UP000190080">
    <property type="component" value="Unassembled WGS sequence"/>
</dbReference>
<proteinExistence type="predicted"/>
<evidence type="ECO:0000259" key="1">
    <source>
        <dbReference type="SMART" id="SM01043"/>
    </source>
</evidence>
<dbReference type="PANTHER" id="PTHR35807">
    <property type="entry name" value="TRANSCRIPTIONAL REGULATOR REDD-RELATED"/>
    <property type="match status" value="1"/>
</dbReference>
<gene>
    <name evidence="2" type="primary">moaR1</name>
    <name evidence="2" type="ORF">CLORY_08470</name>
</gene>
<dbReference type="EMBL" id="MZGV01000006">
    <property type="protein sequence ID" value="OPJ63975.1"/>
    <property type="molecule type" value="Genomic_DNA"/>
</dbReference>
<feature type="domain" description="Bacterial transcriptional activator" evidence="1">
    <location>
        <begin position="125"/>
        <end position="264"/>
    </location>
</feature>
<evidence type="ECO:0000313" key="3">
    <source>
        <dbReference type="Proteomes" id="UP000190080"/>
    </source>
</evidence>
<dbReference type="InterPro" id="IPR036388">
    <property type="entry name" value="WH-like_DNA-bd_sf"/>
</dbReference>
<dbReference type="InterPro" id="IPR005158">
    <property type="entry name" value="BTAD"/>
</dbReference>
<dbReference type="SMART" id="SM01043">
    <property type="entry name" value="BTAD"/>
    <property type="match status" value="1"/>
</dbReference>
<dbReference type="InterPro" id="IPR011990">
    <property type="entry name" value="TPR-like_helical_dom_sf"/>
</dbReference>
<dbReference type="RefSeq" id="WP_079422284.1">
    <property type="nucleotide sequence ID" value="NZ_MZGV01000006.1"/>
</dbReference>
<reference evidence="2 3" key="1">
    <citation type="submission" date="2017-03" db="EMBL/GenBank/DDBJ databases">
        <title>Genome sequence of Clostridium oryzae DSM 28571.</title>
        <authorList>
            <person name="Poehlein A."/>
            <person name="Daniel R."/>
        </authorList>
    </citation>
    <scope>NUCLEOTIDE SEQUENCE [LARGE SCALE GENOMIC DNA]</scope>
    <source>
        <strain evidence="2 3">DSM 28571</strain>
    </source>
</reference>
<comment type="caution">
    <text evidence="2">The sequence shown here is derived from an EMBL/GenBank/DDBJ whole genome shotgun (WGS) entry which is preliminary data.</text>
</comment>
<dbReference type="SUPFAM" id="SSF46894">
    <property type="entry name" value="C-terminal effector domain of the bipartite response regulators"/>
    <property type="match status" value="1"/>
</dbReference>
<dbReference type="InterPro" id="IPR051677">
    <property type="entry name" value="AfsR-DnrI-RedD_regulator"/>
</dbReference>